<feature type="region of interest" description="Disordered" evidence="1">
    <location>
        <begin position="368"/>
        <end position="533"/>
    </location>
</feature>
<dbReference type="GO" id="GO:0003682">
    <property type="term" value="F:chromatin binding"/>
    <property type="evidence" value="ECO:0007669"/>
    <property type="project" value="TreeGrafter"/>
</dbReference>
<dbReference type="OrthoDB" id="21413at2759"/>
<dbReference type="EMBL" id="NKHZ01000058">
    <property type="protein sequence ID" value="PNS16214.1"/>
    <property type="molecule type" value="Genomic_DNA"/>
</dbReference>
<evidence type="ECO:0000313" key="3">
    <source>
        <dbReference type="EMBL" id="PNS16214.1"/>
    </source>
</evidence>
<dbReference type="PANTHER" id="PTHR15111:SF0">
    <property type="entry name" value="UNCONVENTIONAL PREFOLDIN RPB5 INTERACTOR 1"/>
    <property type="match status" value="1"/>
</dbReference>
<dbReference type="Proteomes" id="UP000243797">
    <property type="component" value="Unassembled WGS sequence"/>
</dbReference>
<dbReference type="InterPro" id="IPR024325">
    <property type="entry name" value="DUF3835"/>
</dbReference>
<accession>A0A2K1QM25</accession>
<feature type="region of interest" description="Disordered" evidence="1">
    <location>
        <begin position="172"/>
        <end position="257"/>
    </location>
</feature>
<dbReference type="InterPro" id="IPR039553">
    <property type="entry name" value="Prefoldin-like"/>
</dbReference>
<evidence type="ECO:0000259" key="2">
    <source>
        <dbReference type="Pfam" id="PF12927"/>
    </source>
</evidence>
<sequence length="589" mass="65105">MENLAPLKTSLRHWQTWDAEYEGLKEDLDSLDDAAGLQEIIRLAAEFGGDLVTENEIRHLAGVDKGSYKDTRQIIGIIERRQECKHPQYVFTVDGVLRIIDVQRNISTITKQLAAAQAQLDGSKDDQSIANGDSVLPISEIVEQLDDDDNVISSRVVDPRETADGLVETLRKAGVSQTPGPTLNHEKSGSDITTSRSRDLDSELSQDPVVSTTNAIRTTGPQTLTQQVQSASVDADAERPTRKAPLTDSVSPSLLKGSFSEGDRVIELNDDDEFIGSTAVMPTDESPEDAQLRREMLSYHLNEVGNVVAEMDILEGESDDEDYEDLEDLDDVSETSDMSEVEDEHGRSLRSALTDDYVKQMKDLERRLTGNSMKNLGPQPEGVVLPGPSATADSTLREAPPRPQQSRETTATAKSVRFAADLDVSPAPAEMVMPQVQNKPGQPRETHGISLSSTVKERPSKSADDHNQDPVISKPTKVSRFKQGRVAEPPNTKAPVIQSTSEPTLTISESVLERATTRSPASPLEPDELDPEIHRRQLTAEYYRMRNKMIQQEGGFKMTEEDKETPLMEEQEDGKLQKVSRFKAARLKR</sequence>
<name>A0A2K1QM25_9PEZI</name>
<dbReference type="AlphaFoldDB" id="A0A2K1QM25"/>
<dbReference type="Pfam" id="PF13758">
    <property type="entry name" value="Prefoldin_3"/>
    <property type="match status" value="1"/>
</dbReference>
<reference evidence="3 4" key="1">
    <citation type="submission" date="2017-06" db="EMBL/GenBank/DDBJ databases">
        <title>Draft genome sequence of a variant of Elsinoe murrayae.</title>
        <authorList>
            <person name="Cheng Q."/>
        </authorList>
    </citation>
    <scope>NUCLEOTIDE SEQUENCE [LARGE SCALE GENOMIC DNA]</scope>
    <source>
        <strain evidence="3 4">CQ-2017a</strain>
    </source>
</reference>
<evidence type="ECO:0000256" key="1">
    <source>
        <dbReference type="SAM" id="MobiDB-lite"/>
    </source>
</evidence>
<dbReference type="InterPro" id="IPR052255">
    <property type="entry name" value="RNA_pol_II_subunit5-mediator"/>
</dbReference>
<feature type="compositionally biased region" description="Polar residues" evidence="1">
    <location>
        <begin position="497"/>
        <end position="509"/>
    </location>
</feature>
<dbReference type="Pfam" id="PF12927">
    <property type="entry name" value="DUF3835"/>
    <property type="match status" value="1"/>
</dbReference>
<comment type="caution">
    <text evidence="3">The sequence shown here is derived from an EMBL/GenBank/DDBJ whole genome shotgun (WGS) entry which is preliminary data.</text>
</comment>
<feature type="domain" description="DUF3835" evidence="2">
    <location>
        <begin position="507"/>
        <end position="587"/>
    </location>
</feature>
<feature type="region of interest" description="Disordered" evidence="1">
    <location>
        <begin position="317"/>
        <end position="348"/>
    </location>
</feature>
<feature type="compositionally biased region" description="Polar residues" evidence="1">
    <location>
        <begin position="404"/>
        <end position="413"/>
    </location>
</feature>
<keyword evidence="4" id="KW-1185">Reference proteome</keyword>
<feature type="compositionally biased region" description="Basic and acidic residues" evidence="1">
    <location>
        <begin position="455"/>
        <end position="468"/>
    </location>
</feature>
<protein>
    <recommendedName>
        <fullName evidence="2">DUF3835 domain-containing protein</fullName>
    </recommendedName>
</protein>
<dbReference type="InParanoid" id="A0A2K1QM25"/>
<feature type="compositionally biased region" description="Acidic residues" evidence="1">
    <location>
        <begin position="317"/>
        <end position="343"/>
    </location>
</feature>
<dbReference type="GO" id="GO:0000122">
    <property type="term" value="P:negative regulation of transcription by RNA polymerase II"/>
    <property type="evidence" value="ECO:0007669"/>
    <property type="project" value="TreeGrafter"/>
</dbReference>
<gene>
    <name evidence="3" type="ORF">CAC42_6321</name>
</gene>
<organism evidence="3 4">
    <name type="scientific">Sphaceloma murrayae</name>
    <dbReference type="NCBI Taxonomy" id="2082308"/>
    <lineage>
        <taxon>Eukaryota</taxon>
        <taxon>Fungi</taxon>
        <taxon>Dikarya</taxon>
        <taxon>Ascomycota</taxon>
        <taxon>Pezizomycotina</taxon>
        <taxon>Dothideomycetes</taxon>
        <taxon>Dothideomycetidae</taxon>
        <taxon>Myriangiales</taxon>
        <taxon>Elsinoaceae</taxon>
        <taxon>Sphaceloma</taxon>
    </lineage>
</organism>
<feature type="compositionally biased region" description="Polar residues" evidence="1">
    <location>
        <begin position="203"/>
        <end position="232"/>
    </location>
</feature>
<feature type="region of interest" description="Disordered" evidence="1">
    <location>
        <begin position="553"/>
        <end position="589"/>
    </location>
</feature>
<proteinExistence type="predicted"/>
<dbReference type="GO" id="GO:0019212">
    <property type="term" value="F:phosphatase inhibitor activity"/>
    <property type="evidence" value="ECO:0007669"/>
    <property type="project" value="TreeGrafter"/>
</dbReference>
<dbReference type="GO" id="GO:0003714">
    <property type="term" value="F:transcription corepressor activity"/>
    <property type="evidence" value="ECO:0007669"/>
    <property type="project" value="TreeGrafter"/>
</dbReference>
<evidence type="ECO:0000313" key="4">
    <source>
        <dbReference type="Proteomes" id="UP000243797"/>
    </source>
</evidence>
<feature type="compositionally biased region" description="Basic residues" evidence="1">
    <location>
        <begin position="578"/>
        <end position="589"/>
    </location>
</feature>
<dbReference type="PANTHER" id="PTHR15111">
    <property type="entry name" value="RNA POLYMERASE II SUBUNIT 5-MEDIATING PROTEIN NNX3"/>
    <property type="match status" value="1"/>
</dbReference>